<dbReference type="FunFam" id="3.90.230.10:FF:000009">
    <property type="entry name" value="xaa-Pro aminopeptidase 2"/>
    <property type="match status" value="1"/>
</dbReference>
<protein>
    <submittedName>
        <fullName evidence="7">Xaa-Pro aminopeptidase</fullName>
        <ecNumber evidence="7">3.4.11.9</ecNumber>
    </submittedName>
</protein>
<reference evidence="7 8" key="1">
    <citation type="submission" date="2020-08" db="EMBL/GenBank/DDBJ databases">
        <title>Genomic Encyclopedia of Type Strains, Phase IV (KMG-IV): sequencing the most valuable type-strain genomes for metagenomic binning, comparative biology and taxonomic classification.</title>
        <authorList>
            <person name="Goeker M."/>
        </authorList>
    </citation>
    <scope>NUCLEOTIDE SEQUENCE [LARGE SCALE GENOMIC DNA]</scope>
    <source>
        <strain evidence="7 8">DSM 102850</strain>
    </source>
</reference>
<evidence type="ECO:0000313" key="7">
    <source>
        <dbReference type="EMBL" id="MBB4660077.1"/>
    </source>
</evidence>
<dbReference type="GO" id="GO:0070006">
    <property type="term" value="F:metalloaminopeptidase activity"/>
    <property type="evidence" value="ECO:0007669"/>
    <property type="project" value="InterPro"/>
</dbReference>
<dbReference type="SUPFAM" id="SSF53092">
    <property type="entry name" value="Creatinase/prolidase N-terminal domain"/>
    <property type="match status" value="2"/>
</dbReference>
<dbReference type="InterPro" id="IPR000994">
    <property type="entry name" value="Pept_M24"/>
</dbReference>
<dbReference type="RefSeq" id="WP_183819309.1">
    <property type="nucleotide sequence ID" value="NZ_JACHOB010000006.1"/>
</dbReference>
<dbReference type="AlphaFoldDB" id="A0A840I5K2"/>
<dbReference type="InterPro" id="IPR036005">
    <property type="entry name" value="Creatinase/aminopeptidase-like"/>
</dbReference>
<dbReference type="InterPro" id="IPR033740">
    <property type="entry name" value="Pept_M24B"/>
</dbReference>
<keyword evidence="7" id="KW-0645">Protease</keyword>
<evidence type="ECO:0000256" key="2">
    <source>
        <dbReference type="ARBA" id="ARBA00022723"/>
    </source>
</evidence>
<dbReference type="EMBL" id="JACHOB010000006">
    <property type="protein sequence ID" value="MBB4660077.1"/>
    <property type="molecule type" value="Genomic_DNA"/>
</dbReference>
<dbReference type="Gene3D" id="3.90.230.10">
    <property type="entry name" value="Creatinase/methionine aminopeptidase superfamily"/>
    <property type="match status" value="1"/>
</dbReference>
<evidence type="ECO:0000259" key="5">
    <source>
        <dbReference type="Pfam" id="PF01321"/>
    </source>
</evidence>
<dbReference type="SUPFAM" id="SSF55920">
    <property type="entry name" value="Creatinase/aminopeptidase"/>
    <property type="match status" value="1"/>
</dbReference>
<dbReference type="Pfam" id="PF16189">
    <property type="entry name" value="Creatinase_N_2"/>
    <property type="match status" value="1"/>
</dbReference>
<accession>A0A840I5K2</accession>
<feature type="domain" description="Peptidase M24" evidence="4">
    <location>
        <begin position="320"/>
        <end position="532"/>
    </location>
</feature>
<feature type="domain" description="Peptidase M24 C-terminal" evidence="6">
    <location>
        <begin position="543"/>
        <end position="603"/>
    </location>
</feature>
<comment type="caution">
    <text evidence="7">The sequence shown here is derived from an EMBL/GenBank/DDBJ whole genome shotgun (WGS) entry which is preliminary data.</text>
</comment>
<dbReference type="InterPro" id="IPR000587">
    <property type="entry name" value="Creatinase_N"/>
</dbReference>
<keyword evidence="8" id="KW-1185">Reference proteome</keyword>
<dbReference type="GO" id="GO:0005737">
    <property type="term" value="C:cytoplasm"/>
    <property type="evidence" value="ECO:0007669"/>
    <property type="project" value="UniProtKB-ARBA"/>
</dbReference>
<evidence type="ECO:0000256" key="1">
    <source>
        <dbReference type="ARBA" id="ARBA00008766"/>
    </source>
</evidence>
<gene>
    <name evidence="7" type="ORF">GGQ59_002621</name>
</gene>
<organism evidence="7 8">
    <name type="scientific">Parvularcula dongshanensis</name>
    <dbReference type="NCBI Taxonomy" id="1173995"/>
    <lineage>
        <taxon>Bacteria</taxon>
        <taxon>Pseudomonadati</taxon>
        <taxon>Pseudomonadota</taxon>
        <taxon>Alphaproteobacteria</taxon>
        <taxon>Parvularculales</taxon>
        <taxon>Parvularculaceae</taxon>
        <taxon>Parvularcula</taxon>
    </lineage>
</organism>
<evidence type="ECO:0000313" key="8">
    <source>
        <dbReference type="Proteomes" id="UP000563524"/>
    </source>
</evidence>
<dbReference type="Pfam" id="PF00557">
    <property type="entry name" value="Peptidase_M24"/>
    <property type="match status" value="1"/>
</dbReference>
<sequence>MFQTFDPRSDVGFAGRHLPLLRDRMKAQGLTGFVVPHDDAYLNEYLPDDAERLMWVSGFSGSAGAAVVMQDRAAIFTDGRYTLQVREQVDKNHFVYEDYDENAVANWLAKNAGPNDVIGYDPMLHAKSSLGMLEKAAKKAGFALRPTLANPIDEAWEDRPAPPAAAIVPQPEAMAGESAASKRERVGAAVAEAGADAALVTAPTSLAWLFNIRGGDVHASPLPLGRAILHADGTGTLFAAPGKVGDELRAHLGNEVATQDEASVEEALRALSGKRVMVDPGLSPVRYLTVLEEAGATPVLAPDPVALPRAVKNEGELQGAREAHLRDGAAITRFLHWLAHAAPSGNVTEIEAAKRLEAFRADTGELRDISFDTISAAGPHGASPHYRVTTETDRRLDPGSLFLIDSGGQYQDGTTDITRVVSVGRPTEEMRRRYTLVLKGHIALSVARFPRGTSGHALDAFARKPLWDAGLDFDHGTGHGVGVYLGVHEGPQKISKHPIAQALLPGMICSNEPGYYKAGEYGIRIENLIIVTPPAPIEGGDREMMGFETITFAPYERELIVPEMLTAEERAWVDAYHAEVFEKIGPRLPEDVASWLRARTAPL</sequence>
<dbReference type="InterPro" id="IPR032416">
    <property type="entry name" value="Peptidase_M24_C"/>
</dbReference>
<dbReference type="Pfam" id="PF01321">
    <property type="entry name" value="Creatinase_N"/>
    <property type="match status" value="1"/>
</dbReference>
<keyword evidence="2" id="KW-0479">Metal-binding</keyword>
<dbReference type="EC" id="3.4.11.9" evidence="7"/>
<dbReference type="Proteomes" id="UP000563524">
    <property type="component" value="Unassembled WGS sequence"/>
</dbReference>
<dbReference type="PANTHER" id="PTHR43763">
    <property type="entry name" value="XAA-PRO AMINOPEPTIDASE 1"/>
    <property type="match status" value="1"/>
</dbReference>
<keyword evidence="3 7" id="KW-0378">Hydrolase</keyword>
<dbReference type="Gene3D" id="3.40.350.10">
    <property type="entry name" value="Creatinase/prolidase N-terminal domain"/>
    <property type="match status" value="2"/>
</dbReference>
<dbReference type="CDD" id="cd01085">
    <property type="entry name" value="APP"/>
    <property type="match status" value="1"/>
</dbReference>
<evidence type="ECO:0000256" key="3">
    <source>
        <dbReference type="ARBA" id="ARBA00022801"/>
    </source>
</evidence>
<comment type="similarity">
    <text evidence="1">Belongs to the peptidase M24B family.</text>
</comment>
<feature type="domain" description="Creatinase N-terminal" evidence="5">
    <location>
        <begin position="21"/>
        <end position="139"/>
    </location>
</feature>
<evidence type="ECO:0000259" key="4">
    <source>
        <dbReference type="Pfam" id="PF00557"/>
    </source>
</evidence>
<keyword evidence="7" id="KW-0031">Aminopeptidase</keyword>
<dbReference type="GO" id="GO:0046872">
    <property type="term" value="F:metal ion binding"/>
    <property type="evidence" value="ECO:0007669"/>
    <property type="project" value="UniProtKB-KW"/>
</dbReference>
<name>A0A840I5K2_9PROT</name>
<evidence type="ECO:0000259" key="6">
    <source>
        <dbReference type="Pfam" id="PF16188"/>
    </source>
</evidence>
<dbReference type="InterPro" id="IPR029149">
    <property type="entry name" value="Creatin/AminoP/Spt16_N"/>
</dbReference>
<dbReference type="InterPro" id="IPR050422">
    <property type="entry name" value="X-Pro_aminopeptidase_P"/>
</dbReference>
<dbReference type="PANTHER" id="PTHR43763:SF6">
    <property type="entry name" value="XAA-PRO AMINOPEPTIDASE 1"/>
    <property type="match status" value="1"/>
</dbReference>
<dbReference type="Pfam" id="PF16188">
    <property type="entry name" value="Peptidase_M24_C"/>
    <property type="match status" value="1"/>
</dbReference>
<proteinExistence type="inferred from homology"/>